<dbReference type="InterPro" id="IPR011251">
    <property type="entry name" value="Luciferase-like_dom"/>
</dbReference>
<dbReference type="GO" id="GO:0008726">
    <property type="term" value="F:alkanesulfonate monooxygenase activity"/>
    <property type="evidence" value="ECO:0007669"/>
    <property type="project" value="TreeGrafter"/>
</dbReference>
<reference evidence="7" key="1">
    <citation type="journal article" date="2017" name="Genome Announc.">
        <title>Complete Genome Sequence of Mycobacterium stephanolepidis.</title>
        <authorList>
            <person name="Fukano H."/>
            <person name="Yoshida M."/>
            <person name="Katayama Y."/>
            <person name="Omatsu T."/>
            <person name="Mizutani T."/>
            <person name="Kurata O."/>
            <person name="Wada S."/>
            <person name="Hoshino Y."/>
        </authorList>
    </citation>
    <scope>NUCLEOTIDE SEQUENCE [LARGE SCALE GENOMIC DNA]</scope>
    <source>
        <strain evidence="7">NJB0901</strain>
    </source>
</reference>
<evidence type="ECO:0000313" key="7">
    <source>
        <dbReference type="Proteomes" id="UP000217954"/>
    </source>
</evidence>
<dbReference type="EMBL" id="AP018165">
    <property type="protein sequence ID" value="BAX99240.1"/>
    <property type="molecule type" value="Genomic_DNA"/>
</dbReference>
<evidence type="ECO:0000256" key="3">
    <source>
        <dbReference type="ARBA" id="ARBA00023002"/>
    </source>
</evidence>
<dbReference type="Proteomes" id="UP000217954">
    <property type="component" value="Chromosome"/>
</dbReference>
<dbReference type="PANTHER" id="PTHR42847">
    <property type="entry name" value="ALKANESULFONATE MONOOXYGENASE"/>
    <property type="match status" value="1"/>
</dbReference>
<dbReference type="InterPro" id="IPR019921">
    <property type="entry name" value="Lucif-like_OxRdtase_Rv2161c"/>
</dbReference>
<dbReference type="InterPro" id="IPR036661">
    <property type="entry name" value="Luciferase-like_sf"/>
</dbReference>
<protein>
    <submittedName>
        <fullName evidence="6">Luciferase-like protein</fullName>
    </submittedName>
</protein>
<dbReference type="NCBIfam" id="TIGR03619">
    <property type="entry name" value="F420_Rv2161c"/>
    <property type="match status" value="1"/>
</dbReference>
<sequence>MRFSISIPQFDTGSFDAEGVRSYLKRAEELGFEGGWTLEQTIGSSPIIAPLELLAYAAACTTRLRLGVAVLVASQHDPLQLASAVTAVDRLSHGRLDVGVAPGGGFRNFAAFGVDKTTFIASFTEGLDLMKLAWSDRERITFHGRFRDVEDLAIEPKPVQRPHPPIWFGGHAPAALARAVRHGDAFLGAGSSTTAAFAQSVTQLRGLLGAQGRDAAQFPIGKRVYLMVDDDRDLARTRVEKGLRRIYGEMKGIDAVPVWGTPDEVAAGLREVAEAGAEMILLNPVGDGVADDREQMERLAAEVITQLT</sequence>
<evidence type="ECO:0000256" key="1">
    <source>
        <dbReference type="ARBA" id="ARBA00022630"/>
    </source>
</evidence>
<keyword evidence="3" id="KW-0560">Oxidoreductase</keyword>
<dbReference type="OrthoDB" id="7903015at2"/>
<gene>
    <name evidence="6" type="ORF">MSTE_03942</name>
</gene>
<evidence type="ECO:0000259" key="5">
    <source>
        <dbReference type="Pfam" id="PF00296"/>
    </source>
</evidence>
<organism evidence="6 7">
    <name type="scientific">[Mycobacterium] stephanolepidis</name>
    <dbReference type="NCBI Taxonomy" id="1520670"/>
    <lineage>
        <taxon>Bacteria</taxon>
        <taxon>Bacillati</taxon>
        <taxon>Actinomycetota</taxon>
        <taxon>Actinomycetes</taxon>
        <taxon>Mycobacteriales</taxon>
        <taxon>Mycobacteriaceae</taxon>
        <taxon>Mycobacteroides</taxon>
    </lineage>
</organism>
<dbReference type="Pfam" id="PF00296">
    <property type="entry name" value="Bac_luciferase"/>
    <property type="match status" value="1"/>
</dbReference>
<evidence type="ECO:0000256" key="2">
    <source>
        <dbReference type="ARBA" id="ARBA00022643"/>
    </source>
</evidence>
<dbReference type="Gene3D" id="3.20.20.30">
    <property type="entry name" value="Luciferase-like domain"/>
    <property type="match status" value="1"/>
</dbReference>
<evidence type="ECO:0000256" key="4">
    <source>
        <dbReference type="ARBA" id="ARBA00023033"/>
    </source>
</evidence>
<evidence type="ECO:0000313" key="6">
    <source>
        <dbReference type="EMBL" id="BAX99240.1"/>
    </source>
</evidence>
<keyword evidence="1" id="KW-0285">Flavoprotein</keyword>
<proteinExistence type="predicted"/>
<keyword evidence="4" id="KW-0503">Monooxygenase</keyword>
<reference evidence="6 7" key="2">
    <citation type="journal article" date="2017" name="Int. J. Syst. Evol. Microbiol.">
        <title>Mycobacterium stephanolepidis sp. nov., a rapidly growing species related to Mycobacterium chelonae, isolated from marine teleost fish, Stephanolepis cirrhifer.</title>
        <authorList>
            <person name="Fukano H."/>
            <person name="Wada S."/>
            <person name="Kurata O."/>
            <person name="Katayama K."/>
            <person name="Fujiwara N."/>
            <person name="Hoshino Y."/>
        </authorList>
    </citation>
    <scope>NUCLEOTIDE SEQUENCE [LARGE SCALE GENOMIC DNA]</scope>
    <source>
        <strain evidence="6 7">NJB0901</strain>
    </source>
</reference>
<dbReference type="RefSeq" id="WP_096503701.1">
    <property type="nucleotide sequence ID" value="NZ_AP018165.1"/>
</dbReference>
<keyword evidence="2" id="KW-0288">FMN</keyword>
<accession>A0A1Z4F204</accession>
<dbReference type="GO" id="GO:0046306">
    <property type="term" value="P:alkanesulfonate catabolic process"/>
    <property type="evidence" value="ECO:0007669"/>
    <property type="project" value="TreeGrafter"/>
</dbReference>
<dbReference type="AlphaFoldDB" id="A0A1Z4F204"/>
<dbReference type="PANTHER" id="PTHR42847:SF4">
    <property type="entry name" value="ALKANESULFONATE MONOOXYGENASE-RELATED"/>
    <property type="match status" value="1"/>
</dbReference>
<feature type="domain" description="Luciferase-like" evidence="5">
    <location>
        <begin position="1"/>
        <end position="244"/>
    </location>
</feature>
<name>A0A1Z4F204_9MYCO</name>
<dbReference type="KEGG" id="mste:MSTE_03942"/>
<dbReference type="SUPFAM" id="SSF51679">
    <property type="entry name" value="Bacterial luciferase-like"/>
    <property type="match status" value="1"/>
</dbReference>
<dbReference type="InterPro" id="IPR050172">
    <property type="entry name" value="SsuD_RutA_monooxygenase"/>
</dbReference>
<keyword evidence="7" id="KW-1185">Reference proteome</keyword>